<dbReference type="RefSeq" id="WP_342610243.1">
    <property type="nucleotide sequence ID" value="NZ_CP128355.1"/>
</dbReference>
<reference evidence="1 2" key="1">
    <citation type="journal article" date="2024" name="Pathogens">
        <title>Staphylococcus hsinchuensis sp. nov., Isolated from Soymilk.</title>
        <authorList>
            <person name="Wang Y.T."/>
            <person name="Lin Y.C."/>
            <person name="Hsieh Y.H."/>
            <person name="Lin Y.T."/>
            <person name="Hamada M."/>
            <person name="Chen C.C."/>
            <person name="Liou J.S."/>
            <person name="Lee A.Y."/>
            <person name="Zhang W.L."/>
            <person name="Chen Y.T."/>
            <person name="Huang C.H."/>
        </authorList>
    </citation>
    <scope>NUCLEOTIDE SEQUENCE [LARGE SCALE GENOMIC DNA]</scope>
    <source>
        <strain evidence="1 2">H164</strain>
    </source>
</reference>
<organism evidence="1 2">
    <name type="scientific">Staphylococcus hsinchuensis</name>
    <dbReference type="NCBI Taxonomy" id="3051183"/>
    <lineage>
        <taxon>Bacteria</taxon>
        <taxon>Bacillati</taxon>
        <taxon>Bacillota</taxon>
        <taxon>Bacilli</taxon>
        <taxon>Bacillales</taxon>
        <taxon>Staphylococcaceae</taxon>
        <taxon>Staphylococcus</taxon>
    </lineage>
</organism>
<evidence type="ECO:0000313" key="1">
    <source>
        <dbReference type="EMBL" id="XAF69609.1"/>
    </source>
</evidence>
<sequence length="134" mass="16109">MRVLEGYIKNVEKLRMRLKVRRLEILDNPIEENPGAGKSNIPSNPIERETMKCLDDDYYLNLDKIIRGVEHVYNKADDEVKEIMRLKYWEPKLGLETWEQLAEEMHYSKTSILRVRERYLREFANKIDFVNSDF</sequence>
<dbReference type="EMBL" id="CP128355">
    <property type="protein sequence ID" value="XAF69609.1"/>
    <property type="molecule type" value="Genomic_DNA"/>
</dbReference>
<evidence type="ECO:0000313" key="2">
    <source>
        <dbReference type="Proteomes" id="UP001436297"/>
    </source>
</evidence>
<gene>
    <name evidence="1" type="ORF">QQM35_05910</name>
</gene>
<proteinExistence type="predicted"/>
<dbReference type="InterPro" id="IPR006523">
    <property type="entry name" value="RinA"/>
</dbReference>
<dbReference type="NCBIfam" id="TIGR01636">
    <property type="entry name" value="phage_rinA"/>
    <property type="match status" value="1"/>
</dbReference>
<accession>A0ABZ3E9N6</accession>
<keyword evidence="2" id="KW-1185">Reference proteome</keyword>
<name>A0ABZ3E9N6_9STAP</name>
<protein>
    <submittedName>
        <fullName evidence="1">Transcriptional regulator</fullName>
    </submittedName>
</protein>
<dbReference type="Proteomes" id="UP001436297">
    <property type="component" value="Chromosome"/>
</dbReference>